<dbReference type="Proteomes" id="UP000481861">
    <property type="component" value="Unassembled WGS sequence"/>
</dbReference>
<keyword evidence="1" id="KW-0472">Membrane</keyword>
<keyword evidence="3" id="KW-1185">Reference proteome</keyword>
<keyword evidence="1" id="KW-0812">Transmembrane</keyword>
<protein>
    <submittedName>
        <fullName evidence="2">Uncharacterized protein</fullName>
    </submittedName>
</protein>
<feature type="transmembrane region" description="Helical" evidence="1">
    <location>
        <begin position="35"/>
        <end position="57"/>
    </location>
</feature>
<evidence type="ECO:0000313" key="2">
    <source>
        <dbReference type="EMBL" id="KAF2876195.1"/>
    </source>
</evidence>
<evidence type="ECO:0000256" key="1">
    <source>
        <dbReference type="SAM" id="Phobius"/>
    </source>
</evidence>
<dbReference type="AlphaFoldDB" id="A0A7C8MGT8"/>
<comment type="caution">
    <text evidence="2">The sequence shown here is derived from an EMBL/GenBank/DDBJ whole genome shotgun (WGS) entry which is preliminary data.</text>
</comment>
<organism evidence="2 3">
    <name type="scientific">Massariosphaeria phaeospora</name>
    <dbReference type="NCBI Taxonomy" id="100035"/>
    <lineage>
        <taxon>Eukaryota</taxon>
        <taxon>Fungi</taxon>
        <taxon>Dikarya</taxon>
        <taxon>Ascomycota</taxon>
        <taxon>Pezizomycotina</taxon>
        <taxon>Dothideomycetes</taxon>
        <taxon>Pleosporomycetidae</taxon>
        <taxon>Pleosporales</taxon>
        <taxon>Pleosporales incertae sedis</taxon>
        <taxon>Massariosphaeria</taxon>
    </lineage>
</organism>
<sequence>MASSTSTNNARSSAPSRFDRFLARTYLRQPPRFRIVLAILLTLVFAGAMIWAFTTLFNNRHPAADLPGVYLVSRHDGWLNLAAFVVLLAGGFWIVFVLVQFWLSLAGKWDVWVVGKLKGDARSKRVRRRRDKEQSVKMLDRAAA</sequence>
<dbReference type="OrthoDB" id="10531254at2759"/>
<gene>
    <name evidence="2" type="ORF">BDV95DRAFT_590357</name>
</gene>
<feature type="transmembrane region" description="Helical" evidence="1">
    <location>
        <begin position="77"/>
        <end position="99"/>
    </location>
</feature>
<evidence type="ECO:0000313" key="3">
    <source>
        <dbReference type="Proteomes" id="UP000481861"/>
    </source>
</evidence>
<dbReference type="EMBL" id="JAADJZ010000003">
    <property type="protein sequence ID" value="KAF2876195.1"/>
    <property type="molecule type" value="Genomic_DNA"/>
</dbReference>
<accession>A0A7C8MGT8</accession>
<proteinExistence type="predicted"/>
<keyword evidence="1" id="KW-1133">Transmembrane helix</keyword>
<reference evidence="2 3" key="1">
    <citation type="submission" date="2020-01" db="EMBL/GenBank/DDBJ databases">
        <authorList>
            <consortium name="DOE Joint Genome Institute"/>
            <person name="Haridas S."/>
            <person name="Albert R."/>
            <person name="Binder M."/>
            <person name="Bloem J."/>
            <person name="Labutti K."/>
            <person name="Salamov A."/>
            <person name="Andreopoulos B."/>
            <person name="Baker S.E."/>
            <person name="Barry K."/>
            <person name="Bills G."/>
            <person name="Bluhm B.H."/>
            <person name="Cannon C."/>
            <person name="Castanera R."/>
            <person name="Culley D.E."/>
            <person name="Daum C."/>
            <person name="Ezra D."/>
            <person name="Gonzalez J.B."/>
            <person name="Henrissat B."/>
            <person name="Kuo A."/>
            <person name="Liang C."/>
            <person name="Lipzen A."/>
            <person name="Lutzoni F."/>
            <person name="Magnuson J."/>
            <person name="Mondo S."/>
            <person name="Nolan M."/>
            <person name="Ohm R."/>
            <person name="Pangilinan J."/>
            <person name="Park H.-J.H."/>
            <person name="Ramirez L."/>
            <person name="Alfaro M."/>
            <person name="Sun H."/>
            <person name="Tritt A."/>
            <person name="Yoshinaga Y."/>
            <person name="Zwiers L.-H.L."/>
            <person name="Turgeon B.G."/>
            <person name="Goodwin S.B."/>
            <person name="Spatafora J.W."/>
            <person name="Crous P.W."/>
            <person name="Grigoriev I.V."/>
        </authorList>
    </citation>
    <scope>NUCLEOTIDE SEQUENCE [LARGE SCALE GENOMIC DNA]</scope>
    <source>
        <strain evidence="2 3">CBS 611.86</strain>
    </source>
</reference>
<name>A0A7C8MGT8_9PLEO</name>